<gene>
    <name evidence="1" type="ORF">MYAM1_002594</name>
</gene>
<sequence length="139" mass="14032">MAPVSTPVTSNNGVSACVQYGDCTKGGSYATTETQNSPVSRPASHSVADITDSAASRSYVNSLAAAGASQAYASSPYSGSITSVPAPTSVSTEAVKTSDGQKYTTSIIASDSSNDAAMLRSSPTLLMVVALITTMGLYM</sequence>
<reference evidence="1 2" key="1">
    <citation type="submission" date="2023-03" db="EMBL/GenBank/DDBJ databases">
        <title>Mating type loci evolution in Malassezia.</title>
        <authorList>
            <person name="Coelho M.A."/>
        </authorList>
    </citation>
    <scope>NUCLEOTIDE SEQUENCE [LARGE SCALE GENOMIC DNA]</scope>
    <source>
        <strain evidence="1 2">CBS 9725</strain>
    </source>
</reference>
<name>A0AAJ5YV33_9BASI</name>
<dbReference type="Proteomes" id="UP001219567">
    <property type="component" value="Chromosome 3"/>
</dbReference>
<accession>A0AAJ5YV33</accession>
<evidence type="ECO:0000313" key="2">
    <source>
        <dbReference type="Proteomes" id="UP001219567"/>
    </source>
</evidence>
<dbReference type="AlphaFoldDB" id="A0AAJ5YV33"/>
<proteinExistence type="predicted"/>
<organism evidence="1 2">
    <name type="scientific">Malassezia yamatoensis</name>
    <dbReference type="NCBI Taxonomy" id="253288"/>
    <lineage>
        <taxon>Eukaryota</taxon>
        <taxon>Fungi</taxon>
        <taxon>Dikarya</taxon>
        <taxon>Basidiomycota</taxon>
        <taxon>Ustilaginomycotina</taxon>
        <taxon>Malasseziomycetes</taxon>
        <taxon>Malasseziales</taxon>
        <taxon>Malasseziaceae</taxon>
        <taxon>Malassezia</taxon>
    </lineage>
</organism>
<keyword evidence="2" id="KW-1185">Reference proteome</keyword>
<protein>
    <submittedName>
        <fullName evidence="1">Uncharacterized protein</fullName>
    </submittedName>
</protein>
<evidence type="ECO:0000313" key="1">
    <source>
        <dbReference type="EMBL" id="WFC99848.1"/>
    </source>
</evidence>
<dbReference type="EMBL" id="CP119945">
    <property type="protein sequence ID" value="WFC99848.1"/>
    <property type="molecule type" value="Genomic_DNA"/>
</dbReference>